<dbReference type="Proteomes" id="UP000694925">
    <property type="component" value="Unplaced"/>
</dbReference>
<dbReference type="Pfam" id="PF22068">
    <property type="entry name" value="Androglobin_II"/>
    <property type="match status" value="1"/>
</dbReference>
<organism evidence="3 4">
    <name type="scientific">Ceratina calcarata</name>
    <dbReference type="NCBI Taxonomy" id="156304"/>
    <lineage>
        <taxon>Eukaryota</taxon>
        <taxon>Metazoa</taxon>
        <taxon>Ecdysozoa</taxon>
        <taxon>Arthropoda</taxon>
        <taxon>Hexapoda</taxon>
        <taxon>Insecta</taxon>
        <taxon>Pterygota</taxon>
        <taxon>Neoptera</taxon>
        <taxon>Endopterygota</taxon>
        <taxon>Hymenoptera</taxon>
        <taxon>Apocrita</taxon>
        <taxon>Aculeata</taxon>
        <taxon>Apoidea</taxon>
        <taxon>Anthophila</taxon>
        <taxon>Apidae</taxon>
        <taxon>Ceratina</taxon>
        <taxon>Zadontomerus</taxon>
    </lineage>
</organism>
<dbReference type="InterPro" id="IPR038765">
    <property type="entry name" value="Papain-like_cys_pep_sf"/>
</dbReference>
<evidence type="ECO:0000256" key="1">
    <source>
        <dbReference type="SAM" id="MobiDB-lite"/>
    </source>
</evidence>
<dbReference type="InterPro" id="IPR054093">
    <property type="entry name" value="Androglobin_II"/>
</dbReference>
<keyword evidence="3" id="KW-1185">Reference proteome</keyword>
<feature type="region of interest" description="Disordered" evidence="1">
    <location>
        <begin position="200"/>
        <end position="238"/>
    </location>
</feature>
<reference evidence="4" key="1">
    <citation type="submission" date="2025-08" db="UniProtKB">
        <authorList>
            <consortium name="RefSeq"/>
        </authorList>
    </citation>
    <scope>IDENTIFICATION</scope>
    <source>
        <tissue evidence="4">Whole body</tissue>
    </source>
</reference>
<dbReference type="GeneID" id="108622717"/>
<feature type="compositionally biased region" description="Basic residues" evidence="1">
    <location>
        <begin position="1345"/>
        <end position="1356"/>
    </location>
</feature>
<evidence type="ECO:0000259" key="2">
    <source>
        <dbReference type="PROSITE" id="PS52042"/>
    </source>
</evidence>
<dbReference type="PANTHER" id="PTHR46298">
    <property type="entry name" value="ANDROGLOBIN"/>
    <property type="match status" value="1"/>
</dbReference>
<feature type="compositionally biased region" description="Basic and acidic residues" evidence="1">
    <location>
        <begin position="221"/>
        <end position="237"/>
    </location>
</feature>
<dbReference type="PROSITE" id="PS52042">
    <property type="entry name" value="GLOBIN_CP_ADGB"/>
    <property type="match status" value="1"/>
</dbReference>
<accession>A0AAJ7N4B7</accession>
<evidence type="ECO:0000313" key="4">
    <source>
        <dbReference type="RefSeq" id="XP_017876263.1"/>
    </source>
</evidence>
<dbReference type="InterPro" id="IPR053033">
    <property type="entry name" value="Androglobin-like"/>
</dbReference>
<feature type="compositionally biased region" description="Low complexity" evidence="1">
    <location>
        <begin position="1324"/>
        <end position="1344"/>
    </location>
</feature>
<feature type="region of interest" description="Disordered" evidence="1">
    <location>
        <begin position="1322"/>
        <end position="1356"/>
    </location>
</feature>
<feature type="domain" description="Globin" evidence="2">
    <location>
        <begin position="572"/>
        <end position="793"/>
    </location>
</feature>
<proteinExistence type="predicted"/>
<feature type="region of interest" description="Disordered" evidence="1">
    <location>
        <begin position="1179"/>
        <end position="1209"/>
    </location>
</feature>
<dbReference type="InterPro" id="IPR057249">
    <property type="entry name" value="Globin_CP_ADGB"/>
</dbReference>
<protein>
    <submittedName>
        <fullName evidence="4">Uncharacterized protein LOC108622717</fullName>
    </submittedName>
</protein>
<dbReference type="KEGG" id="ccal:108622717"/>
<sequence length="1356" mass="157599">MSVMSKRVAEPIFEAPPEESVLWQEWSDAALNRENWSTPKNGPDDLFLDTQVVQLPPSLEPYEWVRAKDLSDLTGPLTVFVNEPDYPDLITNNKHLLHSQILVDDMIPVDAEKVPLLPRTINNFELWPMILSKAVLKLCALTWCGYNEIVDFHPVTCLTGWVCLRLDIAYLSPQDKWDFLRKYADHFEWEAEVPDQESLVVTRSKKSKDAKSSTARTKRSKGTEHSKKSKATTDKSKLKSLTKPEPITLFLGLEEMKKVSSDITSDLAPCLSHFIYISQSRDIPLDPKDVKPPLARWKLFRWLKWAISEGIIDPIEYFVPIRSLKVVSPLKKCEESVINKYNTNTKENIQNSITDKQTDVGTSISKYQKRETEEKTKKKIEDELPLRDISFWADFNKMEPFIKDVHFFYKLDYFQYTARLSDRFATKQSYDQKSEKKSSRRSSLNRVLKVSEFVDTYTWPHEIKVTRNEPLYIFVDSLDEKFFLINFSTFQVSVDTFEENYDQKDITSSKVILEGNKDSLIVEKHSFFHRAEKSNCLASIVTAGTKSTVLEINRGRHLLRLYCHSVSDCYVTISSDTIFHVGDKKKMYQLMCTESETVDTIAKHVSNSVSSAYQTFGTEKYLDGLRVYYSSYLPPAAERTWENKLFYNQIHDYFLEEKVQFIRRIVPENEFPNMVRALRIFFLDPTIGTERFKSISTLIESLREMNTEKYGSSLFQQREDSIDDEITLEKQKAANVIQSFFKMIIIRKYRRIHDPTHRQHEQVLTNLLKIAELFNYNKRESLANQILRNMLKHHDKMYEIYHCSRDFEYTLQEQELKGTLTNVKPNQWLPVARFVVNSQVAETVTANIDLFIDIERYCVRAFNNETDLEMVRVINNVVTTRYAYTKLGYTIFCYCWSNEQTLKELPWTLSITTVKGQPAFRFLTNEEWIPTITTPPLLTMQELSNSYIPNSKNFISKWIVRVAKPSIVSFRLRVSYERVRMKFSVTNTKGRVLSQIKGTYVVILPMVYLGVEKESSSIEFLKPDDSREEKEDKSGSKTTIEEDKVYHVEATVLDDSWPLTRAEWCLVSEFKIKPTGSVMKTKLPSCLSAGRVSKAESVRSRKVSKQSVDNSSTLESPYWILQVVTDSESGLEISQDRTKEEAIARMKEEWAKENPDSLERGRELREAFIKKHEVRPEISAGSFERKSSSHSMRSVTKRDSQPSLIGDTSELSMGSRFEERTLKPPSALRRLPPLNVSLYKIKEDEEDESWVKTDADEEMMRNIRMMNIIYAQEDYAYFLDELNSLMKKQQEQQDSLYGTYKESFWCRRAALDDAYDARNLYVRSMKPSAPPSTKSTQTKTIKSTKNTKKSKKSKNT</sequence>
<dbReference type="CDD" id="cd22307">
    <property type="entry name" value="Adgb_C_mid-like"/>
    <property type="match status" value="1"/>
</dbReference>
<name>A0AAJ7N4B7_9HYME</name>
<dbReference type="RefSeq" id="XP_017876263.1">
    <property type="nucleotide sequence ID" value="XM_018020774.1"/>
</dbReference>
<gene>
    <name evidence="4" type="primary">LOC108622717</name>
</gene>
<dbReference type="InterPro" id="IPR054094">
    <property type="entry name" value="Androglobin_IV"/>
</dbReference>
<dbReference type="PANTHER" id="PTHR46298:SF1">
    <property type="entry name" value="ANDROGLOBIN"/>
    <property type="match status" value="1"/>
</dbReference>
<dbReference type="SUPFAM" id="SSF54001">
    <property type="entry name" value="Cysteine proteinases"/>
    <property type="match status" value="1"/>
</dbReference>
<evidence type="ECO:0000313" key="3">
    <source>
        <dbReference type="Proteomes" id="UP000694925"/>
    </source>
</evidence>
<dbReference type="Pfam" id="PF22069">
    <property type="entry name" value="Androglobin_IV"/>
    <property type="match status" value="1"/>
</dbReference>